<sequence length="427" mass="42188">MPQIAGKQIKPGTITDAQVDSTVIIAAGTNPYTSDQSMGSNRLTGVADGTASGDAVNKGQLDGAIAGITWVNPASVNGYHANLTIAGINGLTPALGDAVVATDAGTPTAGSSDALSAGDIAEFNGTEWKLIVTNSGGFPPVGTRAIVSTTATLLSPLTGSLDDGKIAEWDGTSVTPALAASPDGEGILVAGEGSVNENKAYVFDGVVPTGTWIQFSGLGLVTAGDGLSKITNTLNVNVGDGIEIVGDNVTADLGNGLKFIATEIAVEPADIAGAGLEDDGSDNLRISAAAAGDGLTGGAGSTLAVQADGDTVSVSASGVKANTQVDTDKNVSASLTASDDDAATAATLTSAPVGSGYVRTFVNGVGVVVGDGVKTGEVELFFSADGGTTALAFGAITTSSTIHWRGSQAGFELATTDRISFDYLAII</sequence>
<dbReference type="Pfam" id="PF05662">
    <property type="entry name" value="YadA_stalk"/>
    <property type="match status" value="1"/>
</dbReference>
<dbReference type="SUPFAM" id="SSF101967">
    <property type="entry name" value="Adhesin YadA, collagen-binding domain"/>
    <property type="match status" value="1"/>
</dbReference>
<accession>A0A0F9Q1X0</accession>
<evidence type="ECO:0000259" key="1">
    <source>
        <dbReference type="Pfam" id="PF05662"/>
    </source>
</evidence>
<proteinExistence type="predicted"/>
<gene>
    <name evidence="2" type="ORF">LCGC14_0758800</name>
</gene>
<organism evidence="2">
    <name type="scientific">marine sediment metagenome</name>
    <dbReference type="NCBI Taxonomy" id="412755"/>
    <lineage>
        <taxon>unclassified sequences</taxon>
        <taxon>metagenomes</taxon>
        <taxon>ecological metagenomes</taxon>
    </lineage>
</organism>
<dbReference type="InterPro" id="IPR008635">
    <property type="entry name" value="Coiled_stalk_dom"/>
</dbReference>
<comment type="caution">
    <text evidence="2">The sequence shown here is derived from an EMBL/GenBank/DDBJ whole genome shotgun (WGS) entry which is preliminary data.</text>
</comment>
<dbReference type="GO" id="GO:0019867">
    <property type="term" value="C:outer membrane"/>
    <property type="evidence" value="ECO:0007669"/>
    <property type="project" value="InterPro"/>
</dbReference>
<dbReference type="EMBL" id="LAZR01001863">
    <property type="protein sequence ID" value="KKN37900.1"/>
    <property type="molecule type" value="Genomic_DNA"/>
</dbReference>
<feature type="domain" description="Trimeric autotransporter adhesin YadA-like stalk" evidence="1">
    <location>
        <begin position="42"/>
        <end position="69"/>
    </location>
</feature>
<dbReference type="Gene3D" id="6.10.250.2040">
    <property type="match status" value="1"/>
</dbReference>
<protein>
    <recommendedName>
        <fullName evidence="1">Trimeric autotransporter adhesin YadA-like stalk domain-containing protein</fullName>
    </recommendedName>
</protein>
<dbReference type="InterPro" id="IPR011049">
    <property type="entry name" value="Serralysin-like_metalloprot_C"/>
</dbReference>
<name>A0A0F9Q1X0_9ZZZZ</name>
<reference evidence="2" key="1">
    <citation type="journal article" date="2015" name="Nature">
        <title>Complex archaea that bridge the gap between prokaryotes and eukaryotes.</title>
        <authorList>
            <person name="Spang A."/>
            <person name="Saw J.H."/>
            <person name="Jorgensen S.L."/>
            <person name="Zaremba-Niedzwiedzka K."/>
            <person name="Martijn J."/>
            <person name="Lind A.E."/>
            <person name="van Eijk R."/>
            <person name="Schleper C."/>
            <person name="Guy L."/>
            <person name="Ettema T.J."/>
        </authorList>
    </citation>
    <scope>NUCLEOTIDE SEQUENCE</scope>
</reference>
<evidence type="ECO:0000313" key="2">
    <source>
        <dbReference type="EMBL" id="KKN37900.1"/>
    </source>
</evidence>
<dbReference type="AlphaFoldDB" id="A0A0F9Q1X0"/>